<dbReference type="InterPro" id="IPR050398">
    <property type="entry name" value="HssS/ArlS-like"/>
</dbReference>
<evidence type="ECO:0000256" key="2">
    <source>
        <dbReference type="ARBA" id="ARBA00004651"/>
    </source>
</evidence>
<dbReference type="EMBL" id="CP120733">
    <property type="protein sequence ID" value="WFD09502.1"/>
    <property type="molecule type" value="Genomic_DNA"/>
</dbReference>
<comment type="subcellular location">
    <subcellularLocation>
        <location evidence="2">Cell membrane</location>
        <topology evidence="2">Multi-pass membrane protein</topology>
    </subcellularLocation>
</comment>
<protein>
    <recommendedName>
        <fullName evidence="3">histidine kinase</fullName>
        <ecNumber evidence="3">2.7.13.3</ecNumber>
    </recommendedName>
</protein>
<dbReference type="Gene3D" id="6.10.340.10">
    <property type="match status" value="1"/>
</dbReference>
<evidence type="ECO:0000256" key="6">
    <source>
        <dbReference type="ARBA" id="ARBA00022679"/>
    </source>
</evidence>
<dbReference type="InterPro" id="IPR004358">
    <property type="entry name" value="Sig_transdc_His_kin-like_C"/>
</dbReference>
<reference evidence="18 19" key="1">
    <citation type="submission" date="2023-03" db="EMBL/GenBank/DDBJ databases">
        <title>Complete genome sequence of Tepidibacter sp. SWIR-1, isolated from a deep-sea hydrothermal vent.</title>
        <authorList>
            <person name="Li X."/>
        </authorList>
    </citation>
    <scope>NUCLEOTIDE SEQUENCE [LARGE SCALE GENOMIC DNA]</scope>
    <source>
        <strain evidence="18 19">SWIR-1</strain>
    </source>
</reference>
<feature type="transmembrane region" description="Helical" evidence="15">
    <location>
        <begin position="167"/>
        <end position="189"/>
    </location>
</feature>
<dbReference type="Pfam" id="PF02518">
    <property type="entry name" value="HATPase_c"/>
    <property type="match status" value="1"/>
</dbReference>
<evidence type="ECO:0000256" key="3">
    <source>
        <dbReference type="ARBA" id="ARBA00012438"/>
    </source>
</evidence>
<dbReference type="InterPro" id="IPR003660">
    <property type="entry name" value="HAMP_dom"/>
</dbReference>
<keyword evidence="8" id="KW-0547">Nucleotide-binding</keyword>
<keyword evidence="10" id="KW-0067">ATP-binding</keyword>
<dbReference type="InterPro" id="IPR005467">
    <property type="entry name" value="His_kinase_dom"/>
</dbReference>
<dbReference type="SUPFAM" id="SSF47384">
    <property type="entry name" value="Homodimeric domain of signal transducing histidine kinase"/>
    <property type="match status" value="1"/>
</dbReference>
<keyword evidence="7 15" id="KW-0812">Transmembrane</keyword>
<accession>A0ABY8E9D3</accession>
<dbReference type="PRINTS" id="PR00344">
    <property type="entry name" value="BCTRLSENSOR"/>
</dbReference>
<dbReference type="RefSeq" id="WP_277731431.1">
    <property type="nucleotide sequence ID" value="NZ_CP120733.1"/>
</dbReference>
<dbReference type="SMART" id="SM00388">
    <property type="entry name" value="HisKA"/>
    <property type="match status" value="1"/>
</dbReference>
<evidence type="ECO:0000256" key="9">
    <source>
        <dbReference type="ARBA" id="ARBA00022777"/>
    </source>
</evidence>
<keyword evidence="4" id="KW-1003">Cell membrane</keyword>
<evidence type="ECO:0000256" key="12">
    <source>
        <dbReference type="ARBA" id="ARBA00023012"/>
    </source>
</evidence>
<evidence type="ECO:0000313" key="18">
    <source>
        <dbReference type="EMBL" id="WFD09502.1"/>
    </source>
</evidence>
<comment type="catalytic activity">
    <reaction evidence="1">
        <text>ATP + protein L-histidine = ADP + protein N-phospho-L-histidine.</text>
        <dbReference type="EC" id="2.7.13.3"/>
    </reaction>
</comment>
<organism evidence="18 19">
    <name type="scientific">Tepidibacter hydrothermalis</name>
    <dbReference type="NCBI Taxonomy" id="3036126"/>
    <lineage>
        <taxon>Bacteria</taxon>
        <taxon>Bacillati</taxon>
        <taxon>Bacillota</taxon>
        <taxon>Clostridia</taxon>
        <taxon>Peptostreptococcales</taxon>
        <taxon>Peptostreptococcaceae</taxon>
        <taxon>Tepidibacter</taxon>
    </lineage>
</organism>
<evidence type="ECO:0000313" key="19">
    <source>
        <dbReference type="Proteomes" id="UP001222800"/>
    </source>
</evidence>
<dbReference type="InterPro" id="IPR003594">
    <property type="entry name" value="HATPase_dom"/>
</dbReference>
<dbReference type="InterPro" id="IPR036890">
    <property type="entry name" value="HATPase_C_sf"/>
</dbReference>
<evidence type="ECO:0000256" key="7">
    <source>
        <dbReference type="ARBA" id="ARBA00022692"/>
    </source>
</evidence>
<feature type="domain" description="HAMP" evidence="17">
    <location>
        <begin position="191"/>
        <end position="243"/>
    </location>
</feature>
<dbReference type="PROSITE" id="PS50109">
    <property type="entry name" value="HIS_KIN"/>
    <property type="match status" value="1"/>
</dbReference>
<keyword evidence="11 15" id="KW-1133">Transmembrane helix</keyword>
<evidence type="ECO:0000256" key="1">
    <source>
        <dbReference type="ARBA" id="ARBA00000085"/>
    </source>
</evidence>
<gene>
    <name evidence="18" type="ORF">P4S50_14055</name>
</gene>
<dbReference type="Gene3D" id="1.10.287.130">
    <property type="match status" value="1"/>
</dbReference>
<keyword evidence="14" id="KW-0175">Coiled coil</keyword>
<name>A0ABY8E9D3_9FIRM</name>
<evidence type="ECO:0000256" key="15">
    <source>
        <dbReference type="SAM" id="Phobius"/>
    </source>
</evidence>
<dbReference type="Gene3D" id="3.30.565.10">
    <property type="entry name" value="Histidine kinase-like ATPase, C-terminal domain"/>
    <property type="match status" value="1"/>
</dbReference>
<dbReference type="CDD" id="cd06225">
    <property type="entry name" value="HAMP"/>
    <property type="match status" value="1"/>
</dbReference>
<dbReference type="Pfam" id="PF00512">
    <property type="entry name" value="HisKA"/>
    <property type="match status" value="1"/>
</dbReference>
<dbReference type="InterPro" id="IPR003661">
    <property type="entry name" value="HisK_dim/P_dom"/>
</dbReference>
<dbReference type="SUPFAM" id="SSF158472">
    <property type="entry name" value="HAMP domain-like"/>
    <property type="match status" value="1"/>
</dbReference>
<evidence type="ECO:0000259" key="17">
    <source>
        <dbReference type="PROSITE" id="PS50885"/>
    </source>
</evidence>
<dbReference type="SUPFAM" id="SSF55874">
    <property type="entry name" value="ATPase domain of HSP90 chaperone/DNA topoisomerase II/histidine kinase"/>
    <property type="match status" value="1"/>
</dbReference>
<keyword evidence="9 18" id="KW-0418">Kinase</keyword>
<keyword evidence="13 15" id="KW-0472">Membrane</keyword>
<dbReference type="PROSITE" id="PS50885">
    <property type="entry name" value="HAMP"/>
    <property type="match status" value="1"/>
</dbReference>
<dbReference type="PANTHER" id="PTHR45528:SF1">
    <property type="entry name" value="SENSOR HISTIDINE KINASE CPXA"/>
    <property type="match status" value="1"/>
</dbReference>
<dbReference type="EC" id="2.7.13.3" evidence="3"/>
<dbReference type="CDD" id="cd00075">
    <property type="entry name" value="HATPase"/>
    <property type="match status" value="1"/>
</dbReference>
<keyword evidence="19" id="KW-1185">Reference proteome</keyword>
<evidence type="ECO:0000256" key="14">
    <source>
        <dbReference type="SAM" id="Coils"/>
    </source>
</evidence>
<sequence length="467" mass="54599">MKFWQKIFTYHFILFVIIFNLGGVFLIESMHSLSLDREIERGLSEHLSIYSGMKLIGKYRMNYDEKFNKDMLSVSMRDFLKSVNDEKIRIEILDRYNNTVFSNLNFHVSKEREELKNPYVDKRKYVIRDVDDKTFLFITNLLDAGGEQLKFTYVRDVTYIYEDRKKVYYFFIKLDIIISIILALGTYILSKRITKPIDKLIDSIQIIENGNFSERVNIQSNDEIGVLSNHFNKMASVVEEKMNQLKKNIDEKQRFIDNLTHEIKTPLTSIIGYADFLRNIKYDEDAFSKGLNSIFKQGKRLETLSSKMMELIIFKRENFVMRKENIKNIVMEIKEVLKPKLKNKNIELIISGKDMEIVMEKDLIENLIINLIDNAVKASSDNSKIYLELYKNSNPIIEVRDEGIGIKDKDLPKVFEPFYMVDKSRKKLSGSVGLGLSICNEIAKIHKAKLLIESKVNIGTNVKIIFD</sequence>
<evidence type="ECO:0000256" key="10">
    <source>
        <dbReference type="ARBA" id="ARBA00022840"/>
    </source>
</evidence>
<evidence type="ECO:0000259" key="16">
    <source>
        <dbReference type="PROSITE" id="PS50109"/>
    </source>
</evidence>
<evidence type="ECO:0000256" key="11">
    <source>
        <dbReference type="ARBA" id="ARBA00022989"/>
    </source>
</evidence>
<evidence type="ECO:0000256" key="5">
    <source>
        <dbReference type="ARBA" id="ARBA00022553"/>
    </source>
</evidence>
<dbReference type="GO" id="GO:0016301">
    <property type="term" value="F:kinase activity"/>
    <property type="evidence" value="ECO:0007669"/>
    <property type="project" value="UniProtKB-KW"/>
</dbReference>
<dbReference type="CDD" id="cd00082">
    <property type="entry name" value="HisKA"/>
    <property type="match status" value="1"/>
</dbReference>
<feature type="transmembrane region" description="Helical" evidence="15">
    <location>
        <begin position="7"/>
        <end position="27"/>
    </location>
</feature>
<feature type="domain" description="Histidine kinase" evidence="16">
    <location>
        <begin position="258"/>
        <end position="467"/>
    </location>
</feature>
<proteinExistence type="predicted"/>
<dbReference type="SMART" id="SM00304">
    <property type="entry name" value="HAMP"/>
    <property type="match status" value="1"/>
</dbReference>
<dbReference type="SMART" id="SM00387">
    <property type="entry name" value="HATPase_c"/>
    <property type="match status" value="1"/>
</dbReference>
<feature type="coiled-coil region" evidence="14">
    <location>
        <begin position="235"/>
        <end position="262"/>
    </location>
</feature>
<evidence type="ECO:0000256" key="13">
    <source>
        <dbReference type="ARBA" id="ARBA00023136"/>
    </source>
</evidence>
<evidence type="ECO:0000256" key="4">
    <source>
        <dbReference type="ARBA" id="ARBA00022475"/>
    </source>
</evidence>
<dbReference type="Proteomes" id="UP001222800">
    <property type="component" value="Chromosome"/>
</dbReference>
<dbReference type="Pfam" id="PF00672">
    <property type="entry name" value="HAMP"/>
    <property type="match status" value="1"/>
</dbReference>
<keyword evidence="6" id="KW-0808">Transferase</keyword>
<evidence type="ECO:0000256" key="8">
    <source>
        <dbReference type="ARBA" id="ARBA00022741"/>
    </source>
</evidence>
<dbReference type="PANTHER" id="PTHR45528">
    <property type="entry name" value="SENSOR HISTIDINE KINASE CPXA"/>
    <property type="match status" value="1"/>
</dbReference>
<dbReference type="InterPro" id="IPR036097">
    <property type="entry name" value="HisK_dim/P_sf"/>
</dbReference>
<keyword evidence="5" id="KW-0597">Phosphoprotein</keyword>
<keyword evidence="12" id="KW-0902">Two-component regulatory system</keyword>